<gene>
    <name evidence="4" type="primary">LOC113391973</name>
</gene>
<dbReference type="PANTHER" id="PTHR31840:SF1">
    <property type="entry name" value="COILED-COIL DOMAIN-CONTAINING PROTEIN 97"/>
    <property type="match status" value="1"/>
</dbReference>
<dbReference type="OrthoDB" id="333176at2759"/>
<proteinExistence type="predicted"/>
<reference evidence="4" key="1">
    <citation type="submission" date="2025-08" db="UniProtKB">
        <authorList>
            <consortium name="RefSeq"/>
        </authorList>
    </citation>
    <scope>IDENTIFICATION</scope>
    <source>
        <tissue evidence="4">Whole body</tissue>
    </source>
</reference>
<dbReference type="InterPro" id="IPR018613">
    <property type="entry name" value="Ccdc97-like"/>
</dbReference>
<dbReference type="Pfam" id="PF09747">
    <property type="entry name" value="CCD97-like_C"/>
    <property type="match status" value="1"/>
</dbReference>
<feature type="compositionally biased region" description="Basic and acidic residues" evidence="1">
    <location>
        <begin position="235"/>
        <end position="244"/>
    </location>
</feature>
<sequence>MEESSVSSGLKEESNNEVDPIVDIIDYLVRCANVFFKNASVNNPEVRNNDKIQYACEFYKQSPTKFLLQFGKYLCANHLQYFEKQHLDNKSYQKCLAELKLYHSNESRNKRVRNRRYKAMQKLQEDTDYFTEKQMMYRNPLLYDQLIGQYLTDDEIRERDAVGPENLTLLSMILDTVERNEMRQTKYEQMLNEDGGSSEDTVEDSSGGISPQSNSKRNGACKEKQWGSFDVPDTEVPHVPDKRKPTMINANERNLLREEFIHEMYTSFIEGRDINFDYNSVDNDEEYDDLQQISQDAEDKYFDSEENDARTLEEHMTLIEEYGRKKSVESSDSNTDPLDVYMQHISYKL</sequence>
<evidence type="ECO:0000256" key="1">
    <source>
        <dbReference type="SAM" id="MobiDB-lite"/>
    </source>
</evidence>
<keyword evidence="3" id="KW-1185">Reference proteome</keyword>
<name>A0A8B8HHB6_VANTA</name>
<accession>A0A8B8HHB6</accession>
<dbReference type="Proteomes" id="UP001652626">
    <property type="component" value="Chromosome 10"/>
</dbReference>
<evidence type="ECO:0000313" key="3">
    <source>
        <dbReference type="Proteomes" id="UP001652626"/>
    </source>
</evidence>
<dbReference type="AlphaFoldDB" id="A0A8B8HHB6"/>
<organism evidence="3 4">
    <name type="scientific">Vanessa tameamea</name>
    <name type="common">Kamehameha butterfly</name>
    <dbReference type="NCBI Taxonomy" id="334116"/>
    <lineage>
        <taxon>Eukaryota</taxon>
        <taxon>Metazoa</taxon>
        <taxon>Ecdysozoa</taxon>
        <taxon>Arthropoda</taxon>
        <taxon>Hexapoda</taxon>
        <taxon>Insecta</taxon>
        <taxon>Pterygota</taxon>
        <taxon>Neoptera</taxon>
        <taxon>Endopterygota</taxon>
        <taxon>Lepidoptera</taxon>
        <taxon>Glossata</taxon>
        <taxon>Ditrysia</taxon>
        <taxon>Papilionoidea</taxon>
        <taxon>Nymphalidae</taxon>
        <taxon>Nymphalinae</taxon>
        <taxon>Vanessa</taxon>
    </lineage>
</organism>
<dbReference type="InterPro" id="IPR040233">
    <property type="entry name" value="CCD97-like_C"/>
</dbReference>
<feature type="domain" description="CCD97-like C-terminal" evidence="2">
    <location>
        <begin position="114"/>
        <end position="305"/>
    </location>
</feature>
<protein>
    <submittedName>
        <fullName evidence="4">Coiled-coil domain-containing protein 97</fullName>
    </submittedName>
</protein>
<feature type="compositionally biased region" description="Polar residues" evidence="1">
    <location>
        <begin position="207"/>
        <end position="217"/>
    </location>
</feature>
<dbReference type="OMA" id="LDVYMRH"/>
<dbReference type="GeneID" id="113391973"/>
<evidence type="ECO:0000259" key="2">
    <source>
        <dbReference type="Pfam" id="PF09747"/>
    </source>
</evidence>
<evidence type="ECO:0000313" key="4">
    <source>
        <dbReference type="RefSeq" id="XP_026483925.2"/>
    </source>
</evidence>
<dbReference type="RefSeq" id="XP_026483925.2">
    <property type="nucleotide sequence ID" value="XM_026628140.2"/>
</dbReference>
<feature type="region of interest" description="Disordered" evidence="1">
    <location>
        <begin position="190"/>
        <end position="245"/>
    </location>
</feature>
<dbReference type="PANTHER" id="PTHR31840">
    <property type="entry name" value="COILED-COIL DOMAIN-CONTAINING PROTEIN 97"/>
    <property type="match status" value="1"/>
</dbReference>